<sequence>MVKYNKDDNLYFTCCLLEYIARKTLNETEVIVNYLGEEGISWIHEYADVLHCENIDAVTHELVERYNIQDGDYHCDKYCEEYDFELTSVWAIGAVFARLIEDIGNDTTKTLIEVYNSYIGKCINNYLYGFYTSSPQIIYGSYKAGEMLD</sequence>
<accession>A0ABP3V160</accession>
<reference evidence="2" key="1">
    <citation type="journal article" date="2019" name="Int. J. Syst. Evol. Microbiol.">
        <title>The Global Catalogue of Microorganisms (GCM) 10K type strain sequencing project: providing services to taxonomists for standard genome sequencing and annotation.</title>
        <authorList>
            <consortium name="The Broad Institute Genomics Platform"/>
            <consortium name="The Broad Institute Genome Sequencing Center for Infectious Disease"/>
            <person name="Wu L."/>
            <person name="Ma J."/>
        </authorList>
    </citation>
    <scope>NUCLEOTIDE SEQUENCE [LARGE SCALE GENOMIC DNA]</scope>
    <source>
        <strain evidence="2">JCM 1407</strain>
    </source>
</reference>
<dbReference type="RefSeq" id="WP_343763579.1">
    <property type="nucleotide sequence ID" value="NZ_BAAACG010000019.1"/>
</dbReference>
<evidence type="ECO:0000313" key="1">
    <source>
        <dbReference type="EMBL" id="GAA0746379.1"/>
    </source>
</evidence>
<gene>
    <name evidence="1" type="ORF">GCM10008906_33900</name>
</gene>
<protein>
    <recommendedName>
        <fullName evidence="3">DUF1266 domain-containing protein</fullName>
    </recommendedName>
</protein>
<evidence type="ECO:0000313" key="2">
    <source>
        <dbReference type="Proteomes" id="UP001501510"/>
    </source>
</evidence>
<keyword evidence="2" id="KW-1185">Reference proteome</keyword>
<proteinExistence type="predicted"/>
<evidence type="ECO:0008006" key="3">
    <source>
        <dbReference type="Google" id="ProtNLM"/>
    </source>
</evidence>
<organism evidence="1 2">
    <name type="scientific">Clostridium oceanicum</name>
    <dbReference type="NCBI Taxonomy" id="1543"/>
    <lineage>
        <taxon>Bacteria</taxon>
        <taxon>Bacillati</taxon>
        <taxon>Bacillota</taxon>
        <taxon>Clostridia</taxon>
        <taxon>Eubacteriales</taxon>
        <taxon>Clostridiaceae</taxon>
        <taxon>Clostridium</taxon>
    </lineage>
</organism>
<dbReference type="EMBL" id="BAAACG010000019">
    <property type="protein sequence ID" value="GAA0746379.1"/>
    <property type="molecule type" value="Genomic_DNA"/>
</dbReference>
<dbReference type="Proteomes" id="UP001501510">
    <property type="component" value="Unassembled WGS sequence"/>
</dbReference>
<comment type="caution">
    <text evidence="1">The sequence shown here is derived from an EMBL/GenBank/DDBJ whole genome shotgun (WGS) entry which is preliminary data.</text>
</comment>
<name>A0ABP3V160_9CLOT</name>